<evidence type="ECO:0000313" key="1">
    <source>
        <dbReference type="EMBL" id="JAH98438.1"/>
    </source>
</evidence>
<organism evidence="1">
    <name type="scientific">Anguilla anguilla</name>
    <name type="common">European freshwater eel</name>
    <name type="synonym">Muraena anguilla</name>
    <dbReference type="NCBI Taxonomy" id="7936"/>
    <lineage>
        <taxon>Eukaryota</taxon>
        <taxon>Metazoa</taxon>
        <taxon>Chordata</taxon>
        <taxon>Craniata</taxon>
        <taxon>Vertebrata</taxon>
        <taxon>Euteleostomi</taxon>
        <taxon>Actinopterygii</taxon>
        <taxon>Neopterygii</taxon>
        <taxon>Teleostei</taxon>
        <taxon>Anguilliformes</taxon>
        <taxon>Anguillidae</taxon>
        <taxon>Anguilla</taxon>
    </lineage>
</organism>
<dbReference type="EMBL" id="GBXM01010139">
    <property type="protein sequence ID" value="JAH98438.1"/>
    <property type="molecule type" value="Transcribed_RNA"/>
</dbReference>
<accession>A0A0E9X9R7</accession>
<proteinExistence type="predicted"/>
<reference evidence="1" key="1">
    <citation type="submission" date="2014-11" db="EMBL/GenBank/DDBJ databases">
        <authorList>
            <person name="Amaro Gonzalez C."/>
        </authorList>
    </citation>
    <scope>NUCLEOTIDE SEQUENCE</scope>
</reference>
<protein>
    <submittedName>
        <fullName evidence="1">Uncharacterized protein</fullName>
    </submittedName>
</protein>
<name>A0A0E9X9R7_ANGAN</name>
<dbReference type="AlphaFoldDB" id="A0A0E9X9R7"/>
<sequence length="72" mass="8205">MGTGPCRPRLRNLGNRNILLTSFKQREKGTCSESSGMKLEDNGKSAFVEKVACKNYFFKCNVFCNLFRNYGK</sequence>
<reference evidence="1" key="2">
    <citation type="journal article" date="2015" name="Fish Shellfish Immunol.">
        <title>Early steps in the European eel (Anguilla anguilla)-Vibrio vulnificus interaction in the gills: Role of the RtxA13 toxin.</title>
        <authorList>
            <person name="Callol A."/>
            <person name="Pajuelo D."/>
            <person name="Ebbesson L."/>
            <person name="Teles M."/>
            <person name="MacKenzie S."/>
            <person name="Amaro C."/>
        </authorList>
    </citation>
    <scope>NUCLEOTIDE SEQUENCE</scope>
</reference>